<keyword evidence="2" id="KW-0238">DNA-binding</keyword>
<organism evidence="6 7">
    <name type="scientific">Halorarum halophilum</name>
    <dbReference type="NCBI Taxonomy" id="2743090"/>
    <lineage>
        <taxon>Archaea</taxon>
        <taxon>Methanobacteriati</taxon>
        <taxon>Methanobacteriota</taxon>
        <taxon>Stenosarchaea group</taxon>
        <taxon>Halobacteria</taxon>
        <taxon>Halobacteriales</taxon>
        <taxon>Haloferacaceae</taxon>
        <taxon>Halorarum</taxon>
    </lineage>
</organism>
<dbReference type="EMBL" id="CP058529">
    <property type="protein sequence ID" value="QLG28317.1"/>
    <property type="molecule type" value="Genomic_DNA"/>
</dbReference>
<dbReference type="Pfam" id="PF09339">
    <property type="entry name" value="HTH_IclR"/>
    <property type="match status" value="1"/>
</dbReference>
<keyword evidence="1" id="KW-0805">Transcription regulation</keyword>
<dbReference type="KEGG" id="halg:HUG10_12515"/>
<dbReference type="PANTHER" id="PTHR30136:SF35">
    <property type="entry name" value="HTH-TYPE TRANSCRIPTIONAL REGULATOR RV1719"/>
    <property type="match status" value="1"/>
</dbReference>
<dbReference type="GO" id="GO:0003677">
    <property type="term" value="F:DNA binding"/>
    <property type="evidence" value="ECO:0007669"/>
    <property type="project" value="UniProtKB-KW"/>
</dbReference>
<dbReference type="OrthoDB" id="14763at2157"/>
<dbReference type="InterPro" id="IPR036390">
    <property type="entry name" value="WH_DNA-bd_sf"/>
</dbReference>
<accession>A0A7D5KEK1</accession>
<protein>
    <submittedName>
        <fullName evidence="6">IclR family transcriptional regulator</fullName>
    </submittedName>
</protein>
<feature type="domain" description="IclR-ED" evidence="5">
    <location>
        <begin position="68"/>
        <end position="252"/>
    </location>
</feature>
<evidence type="ECO:0000256" key="1">
    <source>
        <dbReference type="ARBA" id="ARBA00023015"/>
    </source>
</evidence>
<evidence type="ECO:0000259" key="4">
    <source>
        <dbReference type="PROSITE" id="PS51077"/>
    </source>
</evidence>
<dbReference type="InterPro" id="IPR005471">
    <property type="entry name" value="Tscrpt_reg_IclR_N"/>
</dbReference>
<dbReference type="Pfam" id="PF01614">
    <property type="entry name" value="IclR_C"/>
    <property type="match status" value="1"/>
</dbReference>
<dbReference type="SMART" id="SM00346">
    <property type="entry name" value="HTH_ICLR"/>
    <property type="match status" value="1"/>
</dbReference>
<dbReference type="PROSITE" id="PS51077">
    <property type="entry name" value="HTH_ICLR"/>
    <property type="match status" value="1"/>
</dbReference>
<dbReference type="InterPro" id="IPR036388">
    <property type="entry name" value="WH-like_DNA-bd_sf"/>
</dbReference>
<keyword evidence="3" id="KW-0804">Transcription</keyword>
<feature type="domain" description="HTH iclR-type" evidence="4">
    <location>
        <begin position="8"/>
        <end position="67"/>
    </location>
</feature>
<dbReference type="InterPro" id="IPR014757">
    <property type="entry name" value="Tscrpt_reg_IclR_C"/>
</dbReference>
<dbReference type="Proteomes" id="UP000509750">
    <property type="component" value="Chromosome"/>
</dbReference>
<evidence type="ECO:0000256" key="3">
    <source>
        <dbReference type="ARBA" id="ARBA00023163"/>
    </source>
</evidence>
<dbReference type="Gene3D" id="1.10.10.10">
    <property type="entry name" value="Winged helix-like DNA-binding domain superfamily/Winged helix DNA-binding domain"/>
    <property type="match status" value="1"/>
</dbReference>
<evidence type="ECO:0000313" key="6">
    <source>
        <dbReference type="EMBL" id="QLG28317.1"/>
    </source>
</evidence>
<dbReference type="RefSeq" id="WP_179169892.1">
    <property type="nucleotide sequence ID" value="NZ_CP058529.1"/>
</dbReference>
<dbReference type="InterPro" id="IPR050707">
    <property type="entry name" value="HTH_MetabolicPath_Reg"/>
</dbReference>
<dbReference type="GO" id="GO:0045892">
    <property type="term" value="P:negative regulation of DNA-templated transcription"/>
    <property type="evidence" value="ECO:0007669"/>
    <property type="project" value="TreeGrafter"/>
</dbReference>
<evidence type="ECO:0000259" key="5">
    <source>
        <dbReference type="PROSITE" id="PS51078"/>
    </source>
</evidence>
<sequence length="253" mass="27991">MAAQHGTIGAVERSLDVVDHLQEVGWTDLAEITAEFDCAKSTIHRHLETLERAEYVVREGNEYALSLKFLEHGELARVREPAYELAATKVEEVAAETNERAQFIVEEHGRGVYVHRATGEKAVDVNTHLGKRVPIHASAAGHAILSELPEEQVDAIVERHGLEPLTDRTITDRTALYEELDRVRERGYSINDQGFVDGLRAVGVPISDGDGGVLGGLSVAGPINRFRNERFERELPSLLLGVANELELRIAYN</sequence>
<dbReference type="AlphaFoldDB" id="A0A7D5KEK1"/>
<dbReference type="PROSITE" id="PS51078">
    <property type="entry name" value="ICLR_ED"/>
    <property type="match status" value="1"/>
</dbReference>
<evidence type="ECO:0000256" key="2">
    <source>
        <dbReference type="ARBA" id="ARBA00023125"/>
    </source>
</evidence>
<gene>
    <name evidence="6" type="ORF">HUG10_12515</name>
</gene>
<dbReference type="SUPFAM" id="SSF46785">
    <property type="entry name" value="Winged helix' DNA-binding domain"/>
    <property type="match status" value="1"/>
</dbReference>
<dbReference type="PANTHER" id="PTHR30136">
    <property type="entry name" value="HELIX-TURN-HELIX TRANSCRIPTIONAL REGULATOR, ICLR FAMILY"/>
    <property type="match status" value="1"/>
</dbReference>
<name>A0A7D5KEK1_9EURY</name>
<evidence type="ECO:0000313" key="7">
    <source>
        <dbReference type="Proteomes" id="UP000509750"/>
    </source>
</evidence>
<dbReference type="GeneID" id="56029670"/>
<proteinExistence type="predicted"/>
<keyword evidence="7" id="KW-1185">Reference proteome</keyword>
<reference evidence="6 7" key="1">
    <citation type="submission" date="2020-07" db="EMBL/GenBank/DDBJ databases">
        <title>Gai3-2, isolated from salt lake.</title>
        <authorList>
            <person name="Cui H."/>
            <person name="Shi X."/>
        </authorList>
    </citation>
    <scope>NUCLEOTIDE SEQUENCE [LARGE SCALE GENOMIC DNA]</scope>
    <source>
        <strain evidence="6 7">Gai3-2</strain>
    </source>
</reference>
<dbReference type="Gene3D" id="3.30.450.40">
    <property type="match status" value="1"/>
</dbReference>
<dbReference type="InterPro" id="IPR029016">
    <property type="entry name" value="GAF-like_dom_sf"/>
</dbReference>
<dbReference type="SUPFAM" id="SSF55781">
    <property type="entry name" value="GAF domain-like"/>
    <property type="match status" value="1"/>
</dbReference>
<dbReference type="GO" id="GO:0003700">
    <property type="term" value="F:DNA-binding transcription factor activity"/>
    <property type="evidence" value="ECO:0007669"/>
    <property type="project" value="TreeGrafter"/>
</dbReference>